<dbReference type="PANTHER" id="PTHR47286">
    <property type="entry name" value="F3I6.9 PROTEIN"/>
    <property type="match status" value="1"/>
</dbReference>
<dbReference type="eggNOG" id="ENOG502QTXN">
    <property type="taxonomic scope" value="Eukaryota"/>
</dbReference>
<feature type="compositionally biased region" description="Polar residues" evidence="1">
    <location>
        <begin position="468"/>
        <end position="480"/>
    </location>
</feature>
<feature type="region of interest" description="Disordered" evidence="1">
    <location>
        <begin position="104"/>
        <end position="143"/>
    </location>
</feature>
<reference evidence="3" key="1">
    <citation type="journal article" date="2013" name="Nat. Genet.">
        <title>The Capsella rubella genome and the genomic consequences of rapid mating system evolution.</title>
        <authorList>
            <person name="Slotte T."/>
            <person name="Hazzouri K.M."/>
            <person name="Agren J.A."/>
            <person name="Koenig D."/>
            <person name="Maumus F."/>
            <person name="Guo Y.L."/>
            <person name="Steige K."/>
            <person name="Platts A.E."/>
            <person name="Escobar J.S."/>
            <person name="Newman L.K."/>
            <person name="Wang W."/>
            <person name="Mandakova T."/>
            <person name="Vello E."/>
            <person name="Smith L.M."/>
            <person name="Henz S.R."/>
            <person name="Steffen J."/>
            <person name="Takuno S."/>
            <person name="Brandvain Y."/>
            <person name="Coop G."/>
            <person name="Andolfatto P."/>
            <person name="Hu T.T."/>
            <person name="Blanchette M."/>
            <person name="Clark R.M."/>
            <person name="Quesneville H."/>
            <person name="Nordborg M."/>
            <person name="Gaut B.S."/>
            <person name="Lysak M.A."/>
            <person name="Jenkins J."/>
            <person name="Grimwood J."/>
            <person name="Chapman J."/>
            <person name="Prochnik S."/>
            <person name="Shu S."/>
            <person name="Rokhsar D."/>
            <person name="Schmutz J."/>
            <person name="Weigel D."/>
            <person name="Wright S.I."/>
        </authorList>
    </citation>
    <scope>NUCLEOTIDE SEQUENCE [LARGE SCALE GENOMIC DNA]</scope>
    <source>
        <strain evidence="3">cv. Monte Gargano</strain>
    </source>
</reference>
<evidence type="ECO:0000256" key="1">
    <source>
        <dbReference type="SAM" id="MobiDB-lite"/>
    </source>
</evidence>
<dbReference type="Proteomes" id="UP000029121">
    <property type="component" value="Unassembled WGS sequence"/>
</dbReference>
<dbReference type="OrthoDB" id="621651at2759"/>
<keyword evidence="3" id="KW-1185">Reference proteome</keyword>
<evidence type="ECO:0008006" key="4">
    <source>
        <dbReference type="Google" id="ProtNLM"/>
    </source>
</evidence>
<dbReference type="KEGG" id="crb:17897226"/>
<accession>R0GVW5</accession>
<feature type="compositionally biased region" description="Polar residues" evidence="1">
    <location>
        <begin position="434"/>
        <end position="447"/>
    </location>
</feature>
<feature type="compositionally biased region" description="Basic and acidic residues" evidence="1">
    <location>
        <begin position="481"/>
        <end position="502"/>
    </location>
</feature>
<name>R0GVW5_9BRAS</name>
<organism evidence="2 3">
    <name type="scientific">Capsella rubella</name>
    <dbReference type="NCBI Taxonomy" id="81985"/>
    <lineage>
        <taxon>Eukaryota</taxon>
        <taxon>Viridiplantae</taxon>
        <taxon>Streptophyta</taxon>
        <taxon>Embryophyta</taxon>
        <taxon>Tracheophyta</taxon>
        <taxon>Spermatophyta</taxon>
        <taxon>Magnoliopsida</taxon>
        <taxon>eudicotyledons</taxon>
        <taxon>Gunneridae</taxon>
        <taxon>Pentapetalae</taxon>
        <taxon>rosids</taxon>
        <taxon>malvids</taxon>
        <taxon>Brassicales</taxon>
        <taxon>Brassicaceae</taxon>
        <taxon>Camelineae</taxon>
        <taxon>Capsella</taxon>
    </lineage>
</organism>
<proteinExistence type="predicted"/>
<feature type="compositionally biased region" description="Basic and acidic residues" evidence="1">
    <location>
        <begin position="242"/>
        <end position="257"/>
    </location>
</feature>
<feature type="region of interest" description="Disordered" evidence="1">
    <location>
        <begin position="426"/>
        <end position="546"/>
    </location>
</feature>
<protein>
    <recommendedName>
        <fullName evidence="4">TPX2 C-terminal domain-containing protein</fullName>
    </recommendedName>
</protein>
<feature type="compositionally biased region" description="Low complexity" evidence="1">
    <location>
        <begin position="315"/>
        <end position="328"/>
    </location>
</feature>
<dbReference type="STRING" id="81985.R0GVW5"/>
<evidence type="ECO:0000313" key="2">
    <source>
        <dbReference type="EMBL" id="EOA40077.1"/>
    </source>
</evidence>
<sequence length="546" mass="60413">MGDMQVGVATIEDKGFYGLREDTPVKAVASSNPSLQVSVSFGRFENDSLSWEKFSAFSPNKYLEEVGKCATPGSVAQKKAYFEAHYKKIAERKAEIMDQEKQLDTEASFRSNVSDQESVERENGVLVAESEVDDGSDGQFTCDEDKHVTDIIVEVNELSVDEVSEDTIIVKECQSSVDQVKEEVKDCVDSPILEKTEESALVEEKPEVVVHVQEEPEEVLQVEDVLETGVREDVREEIISEDGIKDTNEKPMKEVKKEKKHNLIKKNDGNVWTTPTRSSPKPNQVMKKPETNKIVTSRKTPPSKEIKNMMKPTKKAAAPISKAPQAAPISKAPQGFSTPRVYKPASQNTSLSTSYSSLKKENPSALLKKKQTAPKSLHISMNMDPPASDPTALTSTRKSLIMERMGDKDIVKRAFKTFQKSFDFKTSVDGENTVLKQSTAKATSIPSVPTRPKEKGRPAKASTMEMRSGTTAYRSPSHGQKSNEKQQKELSKSGARPVEKTRLQKNPKAGVIDAKTRRDSLNPKAKPMQGSLPVRTLPKGSLDKVL</sequence>
<gene>
    <name evidence="2" type="ORF">CARUB_v10008773mg</name>
</gene>
<feature type="region of interest" description="Disordered" evidence="1">
    <location>
        <begin position="242"/>
        <end position="398"/>
    </location>
</feature>
<dbReference type="PANTHER" id="PTHR47286:SF2">
    <property type="entry name" value="F3I6.9 PROTEIN"/>
    <property type="match status" value="1"/>
</dbReference>
<evidence type="ECO:0000313" key="3">
    <source>
        <dbReference type="Proteomes" id="UP000029121"/>
    </source>
</evidence>
<dbReference type="AlphaFoldDB" id="R0GVW5"/>
<dbReference type="EMBL" id="KB870805">
    <property type="protein sequence ID" value="EOA40077.1"/>
    <property type="molecule type" value="Genomic_DNA"/>
</dbReference>
<feature type="compositionally biased region" description="Polar residues" evidence="1">
    <location>
        <begin position="270"/>
        <end position="282"/>
    </location>
</feature>